<evidence type="ECO:0000256" key="2">
    <source>
        <dbReference type="SAM" id="Phobius"/>
    </source>
</evidence>
<comment type="caution">
    <text evidence="4">The sequence shown here is derived from an EMBL/GenBank/DDBJ whole genome shotgun (WGS) entry which is preliminary data.</text>
</comment>
<sequence>MKTLRPVVIVSVLMVLLLGSAQPAAAATVTVTSGPPDSPVTAYESYPTHTFTASGGTAPYSLSLRSGSLPVGMALSSSGTFSGTPTTPGSYTFGIRMTDAGGEFADQSVTVVVVAPTITVTSDAPTSPWYTGQPYPTHKFTASGGTAPYSLSLRSGSLPVGMALSSSGTFSGTPTTPGSYSFGIRLSDKNGFHVDQDVTVVIAAPATVITSGEPPRGTVGKAYSFRFTAEGDSEIKFSVTAGDLPPGLTLAPDGQLSGTPGTAGTFAFTVTAAGTATSATDEVSLVVGAAPSSPSPTPTQPTPTPTVTPTDPAPTPTDSAEPTPTTPAPASPSPSKTTGAWLPVTGSNSTLVLMLLAVVAFCVGGILFVMAYERRRRFTTPE</sequence>
<evidence type="ECO:0000313" key="4">
    <source>
        <dbReference type="EMBL" id="PZG22846.1"/>
    </source>
</evidence>
<dbReference type="InterPro" id="IPR013783">
    <property type="entry name" value="Ig-like_fold"/>
</dbReference>
<feature type="region of interest" description="Disordered" evidence="1">
    <location>
        <begin position="288"/>
        <end position="341"/>
    </location>
</feature>
<feature type="chain" id="PRO_5016130523" evidence="3">
    <location>
        <begin position="27"/>
        <end position="382"/>
    </location>
</feature>
<feature type="transmembrane region" description="Helical" evidence="2">
    <location>
        <begin position="351"/>
        <end position="372"/>
    </location>
</feature>
<dbReference type="PANTHER" id="PTHR37494:SF1">
    <property type="entry name" value="STAPHYLOCOCCUS AUREUS SURFACE PROTEIN A"/>
    <property type="match status" value="1"/>
</dbReference>
<keyword evidence="2" id="KW-0812">Transmembrane</keyword>
<evidence type="ECO:0000256" key="3">
    <source>
        <dbReference type="SAM" id="SignalP"/>
    </source>
</evidence>
<gene>
    <name evidence="4" type="ORF">C1I95_04425</name>
</gene>
<dbReference type="GO" id="GO:0016020">
    <property type="term" value="C:membrane"/>
    <property type="evidence" value="ECO:0007669"/>
    <property type="project" value="InterPro"/>
</dbReference>
<dbReference type="PRINTS" id="PR01217">
    <property type="entry name" value="PRICHEXTENSN"/>
</dbReference>
<dbReference type="AlphaFoldDB" id="A0A2W2EES1"/>
<dbReference type="GO" id="GO:0005975">
    <property type="term" value="P:carbohydrate metabolic process"/>
    <property type="evidence" value="ECO:0007669"/>
    <property type="project" value="UniProtKB-ARBA"/>
</dbReference>
<evidence type="ECO:0000313" key="5">
    <source>
        <dbReference type="Proteomes" id="UP000248924"/>
    </source>
</evidence>
<keyword evidence="2" id="KW-0472">Membrane</keyword>
<dbReference type="EMBL" id="POTY01000015">
    <property type="protein sequence ID" value="PZG22846.1"/>
    <property type="molecule type" value="Genomic_DNA"/>
</dbReference>
<name>A0A2W2EES1_9ACTN</name>
<reference evidence="4 5" key="1">
    <citation type="submission" date="2018-01" db="EMBL/GenBank/DDBJ databases">
        <title>Draft genome sequence of Jishengella sp. NA12.</title>
        <authorList>
            <person name="Sahin N."/>
            <person name="Ay H."/>
            <person name="Saygin H."/>
        </authorList>
    </citation>
    <scope>NUCLEOTIDE SEQUENCE [LARGE SCALE GENOMIC DNA]</scope>
    <source>
        <strain evidence="4 5">NA12</strain>
    </source>
</reference>
<dbReference type="InterPro" id="IPR015919">
    <property type="entry name" value="Cadherin-like_sf"/>
</dbReference>
<feature type="signal peptide" evidence="3">
    <location>
        <begin position="1"/>
        <end position="26"/>
    </location>
</feature>
<keyword evidence="2" id="KW-1133">Transmembrane helix</keyword>
<dbReference type="SUPFAM" id="SSF49313">
    <property type="entry name" value="Cadherin-like"/>
    <property type="match status" value="3"/>
</dbReference>
<dbReference type="Proteomes" id="UP000248924">
    <property type="component" value="Unassembled WGS sequence"/>
</dbReference>
<protein>
    <submittedName>
        <fullName evidence="4">Uncharacterized protein</fullName>
    </submittedName>
</protein>
<accession>A0A2W2EES1</accession>
<dbReference type="Pfam" id="PF05345">
    <property type="entry name" value="He_PIG"/>
    <property type="match status" value="3"/>
</dbReference>
<keyword evidence="5" id="KW-1185">Reference proteome</keyword>
<organism evidence="4 5">
    <name type="scientific">Micromonospora craterilacus</name>
    <dbReference type="NCBI Taxonomy" id="1655439"/>
    <lineage>
        <taxon>Bacteria</taxon>
        <taxon>Bacillati</taxon>
        <taxon>Actinomycetota</taxon>
        <taxon>Actinomycetes</taxon>
        <taxon>Micromonosporales</taxon>
        <taxon>Micromonosporaceae</taxon>
        <taxon>Micromonospora</taxon>
    </lineage>
</organism>
<dbReference type="PANTHER" id="PTHR37494">
    <property type="entry name" value="HEMAGGLUTININ"/>
    <property type="match status" value="1"/>
</dbReference>
<dbReference type="GO" id="GO:0005509">
    <property type="term" value="F:calcium ion binding"/>
    <property type="evidence" value="ECO:0007669"/>
    <property type="project" value="InterPro"/>
</dbReference>
<evidence type="ECO:0000256" key="1">
    <source>
        <dbReference type="SAM" id="MobiDB-lite"/>
    </source>
</evidence>
<keyword evidence="3" id="KW-0732">Signal</keyword>
<dbReference type="Gene3D" id="2.60.40.10">
    <property type="entry name" value="Immunoglobulins"/>
    <property type="match status" value="3"/>
</dbReference>
<feature type="compositionally biased region" description="Pro residues" evidence="1">
    <location>
        <begin position="293"/>
        <end position="315"/>
    </location>
</feature>
<proteinExistence type="predicted"/>
<dbReference type="OrthoDB" id="904022at2"/>